<name>A0ABR2R2Y2_9ROSI</name>
<dbReference type="Gene3D" id="3.30.420.10">
    <property type="entry name" value="Ribonuclease H-like superfamily/Ribonuclease H"/>
    <property type="match status" value="1"/>
</dbReference>
<dbReference type="InterPro" id="IPR053151">
    <property type="entry name" value="RNase_H-like"/>
</dbReference>
<reference evidence="2 3" key="1">
    <citation type="journal article" date="2024" name="G3 (Bethesda)">
        <title>Genome assembly of Hibiscus sabdariffa L. provides insights into metabolisms of medicinal natural products.</title>
        <authorList>
            <person name="Kim T."/>
        </authorList>
    </citation>
    <scope>NUCLEOTIDE SEQUENCE [LARGE SCALE GENOMIC DNA]</scope>
    <source>
        <strain evidence="2">TK-2024</strain>
        <tissue evidence="2">Old leaves</tissue>
    </source>
</reference>
<sequence length="328" mass="36645">MKSLINITSPHTVNWKKVVWLGLAPPKVEAFGWLILHERVPVKVELLKRGIISLPDDRCPFCNKERETVEHLFFTCFVSWKIWNSIANYWGLSLVLHRNPLKFVLGWPHHCSKLASDSMWQLLPFAIIWSLWLHRNEIIFQSKSLDAIRLFHSVKMRASWWWKALQSDSKIPLDSISSDPSIASIKGAAPSSSSAKGCWTPPPVGFLKFNVDGACNKEGICGVGGVLRDENGVVLMKVSHRIGYGSALLAEILAIKSAIDHFVNSIWAASSRLIIESDSKIVVEWISSPSLSSPLFRNLIQGTGVGDVFTRFGEAMSRSGAIVELLQF</sequence>
<dbReference type="SUPFAM" id="SSF53098">
    <property type="entry name" value="Ribonuclease H-like"/>
    <property type="match status" value="1"/>
</dbReference>
<dbReference type="Pfam" id="PF13456">
    <property type="entry name" value="RVT_3"/>
    <property type="match status" value="1"/>
</dbReference>
<comment type="caution">
    <text evidence="2">The sequence shown here is derived from an EMBL/GenBank/DDBJ whole genome shotgun (WGS) entry which is preliminary data.</text>
</comment>
<organism evidence="2 3">
    <name type="scientific">Hibiscus sabdariffa</name>
    <name type="common">roselle</name>
    <dbReference type="NCBI Taxonomy" id="183260"/>
    <lineage>
        <taxon>Eukaryota</taxon>
        <taxon>Viridiplantae</taxon>
        <taxon>Streptophyta</taxon>
        <taxon>Embryophyta</taxon>
        <taxon>Tracheophyta</taxon>
        <taxon>Spermatophyta</taxon>
        <taxon>Magnoliopsida</taxon>
        <taxon>eudicotyledons</taxon>
        <taxon>Gunneridae</taxon>
        <taxon>Pentapetalae</taxon>
        <taxon>rosids</taxon>
        <taxon>malvids</taxon>
        <taxon>Malvales</taxon>
        <taxon>Malvaceae</taxon>
        <taxon>Malvoideae</taxon>
        <taxon>Hibiscus</taxon>
    </lineage>
</organism>
<dbReference type="EMBL" id="JBBPBN010000028">
    <property type="protein sequence ID" value="KAK9007027.1"/>
    <property type="molecule type" value="Genomic_DNA"/>
</dbReference>
<dbReference type="InterPro" id="IPR036397">
    <property type="entry name" value="RNaseH_sf"/>
</dbReference>
<dbReference type="PROSITE" id="PS50879">
    <property type="entry name" value="RNASE_H_1"/>
    <property type="match status" value="1"/>
</dbReference>
<dbReference type="InterPro" id="IPR026960">
    <property type="entry name" value="RVT-Znf"/>
</dbReference>
<accession>A0ABR2R2Y2</accession>
<protein>
    <recommendedName>
        <fullName evidence="1">RNase H type-1 domain-containing protein</fullName>
    </recommendedName>
</protein>
<dbReference type="Proteomes" id="UP001396334">
    <property type="component" value="Unassembled WGS sequence"/>
</dbReference>
<dbReference type="InterPro" id="IPR012337">
    <property type="entry name" value="RNaseH-like_sf"/>
</dbReference>
<proteinExistence type="predicted"/>
<evidence type="ECO:0000313" key="3">
    <source>
        <dbReference type="Proteomes" id="UP001396334"/>
    </source>
</evidence>
<dbReference type="PANTHER" id="PTHR47723">
    <property type="entry name" value="OS05G0353850 PROTEIN"/>
    <property type="match status" value="1"/>
</dbReference>
<dbReference type="CDD" id="cd06222">
    <property type="entry name" value="RNase_H_like"/>
    <property type="match status" value="1"/>
</dbReference>
<dbReference type="PANTHER" id="PTHR47723:SF22">
    <property type="entry name" value="RNASE H TYPE-1 DOMAIN-CONTAINING PROTEIN"/>
    <property type="match status" value="1"/>
</dbReference>
<gene>
    <name evidence="2" type="ORF">V6N11_019355</name>
</gene>
<dbReference type="InterPro" id="IPR044730">
    <property type="entry name" value="RNase_H-like_dom_plant"/>
</dbReference>
<feature type="domain" description="RNase H type-1" evidence="1">
    <location>
        <begin position="203"/>
        <end position="328"/>
    </location>
</feature>
<dbReference type="Pfam" id="PF13966">
    <property type="entry name" value="zf-RVT"/>
    <property type="match status" value="1"/>
</dbReference>
<dbReference type="InterPro" id="IPR002156">
    <property type="entry name" value="RNaseH_domain"/>
</dbReference>
<keyword evidence="3" id="KW-1185">Reference proteome</keyword>
<evidence type="ECO:0000313" key="2">
    <source>
        <dbReference type="EMBL" id="KAK9007027.1"/>
    </source>
</evidence>
<evidence type="ECO:0000259" key="1">
    <source>
        <dbReference type="PROSITE" id="PS50879"/>
    </source>
</evidence>